<evidence type="ECO:0000256" key="4">
    <source>
        <dbReference type="ARBA" id="ARBA00012546"/>
    </source>
</evidence>
<evidence type="ECO:0000256" key="1">
    <source>
        <dbReference type="ARBA" id="ARBA00001165"/>
    </source>
</evidence>
<dbReference type="UniPathway" id="UPA00246"/>
<proteinExistence type="inferred from homology"/>
<evidence type="ECO:0000256" key="3">
    <source>
        <dbReference type="ARBA" id="ARBA00008397"/>
    </source>
</evidence>
<dbReference type="EC" id="5.3.1.12" evidence="4 7"/>
<dbReference type="GO" id="GO:0019698">
    <property type="term" value="P:D-galacturonate catabolic process"/>
    <property type="evidence" value="ECO:0007669"/>
    <property type="project" value="TreeGrafter"/>
</dbReference>
<dbReference type="Pfam" id="PF02614">
    <property type="entry name" value="UxaC"/>
    <property type="match status" value="1"/>
</dbReference>
<evidence type="ECO:0000313" key="8">
    <source>
        <dbReference type="EMBL" id="SUJ17817.1"/>
    </source>
</evidence>
<dbReference type="AlphaFoldDB" id="A0A380CFC8"/>
<reference evidence="8 9" key="1">
    <citation type="submission" date="2018-06" db="EMBL/GenBank/DDBJ databases">
        <authorList>
            <consortium name="Pathogen Informatics"/>
            <person name="Doyle S."/>
        </authorList>
    </citation>
    <scope>NUCLEOTIDE SEQUENCE [LARGE SCALE GENOMIC DNA]</scope>
    <source>
        <strain evidence="8 9">NCTC11388</strain>
    </source>
</reference>
<comment type="catalytic activity">
    <reaction evidence="1 7">
        <text>D-glucuronate = D-fructuronate</text>
        <dbReference type="Rhea" id="RHEA:13049"/>
        <dbReference type="ChEBI" id="CHEBI:58720"/>
        <dbReference type="ChEBI" id="CHEBI:59863"/>
        <dbReference type="EC" id="5.3.1.12"/>
    </reaction>
</comment>
<dbReference type="PANTHER" id="PTHR30068">
    <property type="entry name" value="URONATE ISOMERASE"/>
    <property type="match status" value="1"/>
</dbReference>
<comment type="similarity">
    <text evidence="3 7">Belongs to the metallo-dependent hydrolases superfamily. Uronate isomerase family.</text>
</comment>
<dbReference type="GO" id="GO:0042840">
    <property type="term" value="P:D-glucuronate catabolic process"/>
    <property type="evidence" value="ECO:0007669"/>
    <property type="project" value="TreeGrafter"/>
</dbReference>
<comment type="pathway">
    <text evidence="2 7">Carbohydrate metabolism; pentose and glucuronate interconversion.</text>
</comment>
<evidence type="ECO:0000256" key="6">
    <source>
        <dbReference type="ARBA" id="ARBA00023235"/>
    </source>
</evidence>
<organism evidence="8 9">
    <name type="scientific">Sphingobacterium spiritivorum</name>
    <name type="common">Flavobacterium spiritivorum</name>
    <dbReference type="NCBI Taxonomy" id="258"/>
    <lineage>
        <taxon>Bacteria</taxon>
        <taxon>Pseudomonadati</taxon>
        <taxon>Bacteroidota</taxon>
        <taxon>Sphingobacteriia</taxon>
        <taxon>Sphingobacteriales</taxon>
        <taxon>Sphingobacteriaceae</taxon>
        <taxon>Sphingobacterium</taxon>
    </lineage>
</organism>
<dbReference type="NCBIfam" id="NF002794">
    <property type="entry name" value="PRK02925.1"/>
    <property type="match status" value="1"/>
</dbReference>
<dbReference type="GO" id="GO:0008880">
    <property type="term" value="F:glucuronate isomerase activity"/>
    <property type="evidence" value="ECO:0007669"/>
    <property type="project" value="UniProtKB-UniRule"/>
</dbReference>
<dbReference type="Gene3D" id="3.20.20.140">
    <property type="entry name" value="Metal-dependent hydrolases"/>
    <property type="match status" value="1"/>
</dbReference>
<evidence type="ECO:0000313" key="9">
    <source>
        <dbReference type="Proteomes" id="UP000254893"/>
    </source>
</evidence>
<evidence type="ECO:0000256" key="2">
    <source>
        <dbReference type="ARBA" id="ARBA00004892"/>
    </source>
</evidence>
<dbReference type="Proteomes" id="UP000254893">
    <property type="component" value="Unassembled WGS sequence"/>
</dbReference>
<dbReference type="Gene3D" id="1.10.2020.10">
    <property type="entry name" value="uronate isomerase, domain 2, chain A"/>
    <property type="match status" value="1"/>
</dbReference>
<name>A0A380CFC8_SPHSI</name>
<evidence type="ECO:0000256" key="5">
    <source>
        <dbReference type="ARBA" id="ARBA00020555"/>
    </source>
</evidence>
<gene>
    <name evidence="8" type="primary">uxaC_2</name>
    <name evidence="7" type="synonym">uxaC</name>
    <name evidence="8" type="ORF">NCTC11388_02703</name>
</gene>
<comment type="catalytic activity">
    <reaction evidence="7">
        <text>aldehydo-D-galacturonate = keto-D-tagaturonate</text>
        <dbReference type="Rhea" id="RHEA:27702"/>
        <dbReference type="ChEBI" id="CHEBI:12952"/>
        <dbReference type="ChEBI" id="CHEBI:17886"/>
    </reaction>
</comment>
<dbReference type="RefSeq" id="WP_115170471.1">
    <property type="nucleotide sequence ID" value="NZ_UGYW01000002.1"/>
</dbReference>
<dbReference type="PANTHER" id="PTHR30068:SF4">
    <property type="entry name" value="URONATE ISOMERASE"/>
    <property type="match status" value="1"/>
</dbReference>
<accession>A0A380CFC8</accession>
<protein>
    <recommendedName>
        <fullName evidence="5 7">Uronate isomerase</fullName>
        <ecNumber evidence="4 7">5.3.1.12</ecNumber>
    </recommendedName>
    <alternativeName>
        <fullName evidence="7">Glucuronate isomerase</fullName>
    </alternativeName>
    <alternativeName>
        <fullName evidence="7">Uronic isomerase</fullName>
    </alternativeName>
</protein>
<dbReference type="InterPro" id="IPR003766">
    <property type="entry name" value="Uronate_isomerase"/>
</dbReference>
<dbReference type="InterPro" id="IPR032466">
    <property type="entry name" value="Metal_Hydrolase"/>
</dbReference>
<dbReference type="SUPFAM" id="SSF51556">
    <property type="entry name" value="Metallo-dependent hydrolases"/>
    <property type="match status" value="1"/>
</dbReference>
<evidence type="ECO:0000256" key="7">
    <source>
        <dbReference type="HAMAP-Rule" id="MF_00675"/>
    </source>
</evidence>
<dbReference type="HAMAP" id="MF_00675">
    <property type="entry name" value="UxaC"/>
    <property type="match status" value="1"/>
</dbReference>
<dbReference type="EMBL" id="UGYW01000002">
    <property type="protein sequence ID" value="SUJ17817.1"/>
    <property type="molecule type" value="Genomic_DNA"/>
</dbReference>
<keyword evidence="6 7" id="KW-0413">Isomerase</keyword>
<sequence length="471" mass="53546">MQTEQFLNDNFLLSTPLAQQLYQDYAASLPVIDYHSHLPPLDIRENKNYKNITDIWLAGDHYKWRAMRAFGVEEKYITGDASDRDKFQKWAETVPFTIRNPLFHWTHMELKNPFGFTGLLNGQNAQDVFDKTEHQLQTSAFSTQGLLQHFNVEMVGTTDDPADDLADHSAIAQSDFKTKILPSFRPDKSLQLDGGDDYRTYLTRLSAVANVQIVDVDSLIAALHNRIEFFHALGCRISDHGLSCFPLKGNTDTEKINHIFKAVLDGDDTGVTVEIKDSFSFYILAAVSRKYHEKGWAQQYHVGALRNNNQRQRLLLGPDTGFDSIGDYQHAAALSAFLNHLDRTDQLAKTIIYNLNPADNAVFASMAGNFQGEGIKGKIQFGSAWWFLDQLDGMKKQMDALSNMGLISCFIGMLTDSRSFLSYSRHEYFRRLLCNIFAEDIHKGLIPNDPEWIGKIISDICYFNAKEYFGF</sequence>